<keyword evidence="4" id="KW-1185">Reference proteome</keyword>
<feature type="transmembrane region" description="Helical" evidence="1">
    <location>
        <begin position="266"/>
        <end position="287"/>
    </location>
</feature>
<sequence>MRETVTALARRVEAATPARRDRAVDALRAFGICGVVLGHWLVTAVVQDGDGHLYTDSPLGHLPALTPLSWVLQTLAVFFLVGGYSAARSWESARARGESYGRWTARRLGRLTRPVPAVLGVWIPAALWLTAGDAGWGTVRTLIALVVSPLWFLCVFAALTAATAPVVALVRRLGPQAALLPAATVALVDTARFGWNTPEQLGWLNVPAGWLVPYVLGTAWAAGHLRGVRAPLALLAGGAAGTVALVLGCGYPASMVGVPGQDVSNLSPPTLAAVCFGLAQAGLALALRGPLRRLMGRPLPWMLVAGLNLSAMTVFLWHQTAMLLTTCLGLTAGPLPGLHTAPLSFGWALERLAWLPVFAVVLGLLMPPFRHREHAPARTRKRRAAFIRGRAELIFHR</sequence>
<keyword evidence="1" id="KW-1133">Transmembrane helix</keyword>
<keyword evidence="3" id="KW-0808">Transferase</keyword>
<keyword evidence="1" id="KW-0472">Membrane</keyword>
<reference evidence="3 4" key="1">
    <citation type="journal article" date="2019" name="Int. J. Syst. Evol. Microbiol.">
        <title>The Global Catalogue of Microorganisms (GCM) 10K type strain sequencing project: providing services to taxonomists for standard genome sequencing and annotation.</title>
        <authorList>
            <consortium name="The Broad Institute Genomics Platform"/>
            <consortium name="The Broad Institute Genome Sequencing Center for Infectious Disease"/>
            <person name="Wu L."/>
            <person name="Ma J."/>
        </authorList>
    </citation>
    <scope>NUCLEOTIDE SEQUENCE [LARGE SCALE GENOMIC DNA]</scope>
    <source>
        <strain evidence="3 4">JCM 4542</strain>
    </source>
</reference>
<feature type="transmembrane region" description="Helical" evidence="1">
    <location>
        <begin position="111"/>
        <end position="130"/>
    </location>
</feature>
<accession>A0ABN3TKM8</accession>
<evidence type="ECO:0000313" key="4">
    <source>
        <dbReference type="Proteomes" id="UP001500886"/>
    </source>
</evidence>
<dbReference type="InterPro" id="IPR002656">
    <property type="entry name" value="Acyl_transf_3_dom"/>
</dbReference>
<comment type="caution">
    <text evidence="3">The sequence shown here is derived from an EMBL/GenBank/DDBJ whole genome shotgun (WGS) entry which is preliminary data.</text>
</comment>
<protein>
    <submittedName>
        <fullName evidence="3">Acyltransferase</fullName>
    </submittedName>
</protein>
<dbReference type="GO" id="GO:0016746">
    <property type="term" value="F:acyltransferase activity"/>
    <property type="evidence" value="ECO:0007669"/>
    <property type="project" value="UniProtKB-KW"/>
</dbReference>
<feature type="transmembrane region" description="Helical" evidence="1">
    <location>
        <begin position="232"/>
        <end position="254"/>
    </location>
</feature>
<evidence type="ECO:0000313" key="3">
    <source>
        <dbReference type="EMBL" id="GAA2708860.1"/>
    </source>
</evidence>
<evidence type="ECO:0000256" key="1">
    <source>
        <dbReference type="SAM" id="Phobius"/>
    </source>
</evidence>
<feature type="transmembrane region" description="Helical" evidence="1">
    <location>
        <begin position="299"/>
        <end position="318"/>
    </location>
</feature>
<dbReference type="RefSeq" id="WP_344433056.1">
    <property type="nucleotide sequence ID" value="NZ_BAAASL010000002.1"/>
</dbReference>
<proteinExistence type="predicted"/>
<name>A0ABN3TKM8_9ACTN</name>
<feature type="domain" description="Acyltransferase 3" evidence="2">
    <location>
        <begin position="23"/>
        <end position="332"/>
    </location>
</feature>
<organism evidence="3 4">
    <name type="scientific">Streptomyces luteosporeus</name>
    <dbReference type="NCBI Taxonomy" id="173856"/>
    <lineage>
        <taxon>Bacteria</taxon>
        <taxon>Bacillati</taxon>
        <taxon>Actinomycetota</taxon>
        <taxon>Actinomycetes</taxon>
        <taxon>Kitasatosporales</taxon>
        <taxon>Streptomycetaceae</taxon>
        <taxon>Streptomyces</taxon>
    </lineage>
</organism>
<dbReference type="Proteomes" id="UP001500886">
    <property type="component" value="Unassembled WGS sequence"/>
</dbReference>
<dbReference type="Pfam" id="PF01757">
    <property type="entry name" value="Acyl_transf_3"/>
    <property type="match status" value="1"/>
</dbReference>
<keyword evidence="1" id="KW-0812">Transmembrane</keyword>
<feature type="transmembrane region" description="Helical" evidence="1">
    <location>
        <begin position="352"/>
        <end position="369"/>
    </location>
</feature>
<evidence type="ECO:0000259" key="2">
    <source>
        <dbReference type="Pfam" id="PF01757"/>
    </source>
</evidence>
<feature type="transmembrane region" description="Helical" evidence="1">
    <location>
        <begin position="150"/>
        <end position="170"/>
    </location>
</feature>
<gene>
    <name evidence="3" type="ORF">GCM10010315_06020</name>
</gene>
<feature type="transmembrane region" description="Helical" evidence="1">
    <location>
        <begin position="29"/>
        <end position="47"/>
    </location>
</feature>
<feature type="transmembrane region" description="Helical" evidence="1">
    <location>
        <begin position="67"/>
        <end position="90"/>
    </location>
</feature>
<dbReference type="EMBL" id="BAAASL010000002">
    <property type="protein sequence ID" value="GAA2708860.1"/>
    <property type="molecule type" value="Genomic_DNA"/>
</dbReference>
<keyword evidence="3" id="KW-0012">Acyltransferase</keyword>